<name>A0AAU0MX34_9GAMM</name>
<dbReference type="Proteomes" id="UP001302477">
    <property type="component" value="Chromosome"/>
</dbReference>
<sequence>MKHQRTMRVISAKKIMPLFFAALAAPAAQAGGIMLWQIGTPTLGTASAGWAAMPEDAATAFTNPAGTVWRDKTDVRGAAQMLYGDIEFTDDGLSNVPGNDGGNPVGWFPGAGGFAAGKITDDIGWGFAMAGNFGLGLDYHDDWQGRRFVQNVDLIGMSLIPSLSWQVNDCLSVGLGLNAMAAYFSFQSAPRAGLIDDDAYMRFKDLEDGYGGNLGIIYRPVPSTTFGITYTSKVKLEFTDLLTLRNFGPLLEPAVERLNGKRTHIDINVPATVTASLQQELTDSTTLYVNLAWQDWSEYAGVTLALDNPAQTSVKVDRGYQDTGAFAVGIRHEFSQGMLGGWYLSTGVALESGMTDESNLTADTVTNKSWTLGLGAGTELCPGLTMDVGYNYGSLGDIPIDQQRGAPFYPRLEGTYEDSVLHFIGGSVQFEF</sequence>
<keyword evidence="10" id="KW-1185">Reference proteome</keyword>
<feature type="signal peptide" evidence="8">
    <location>
        <begin position="1"/>
        <end position="30"/>
    </location>
</feature>
<evidence type="ECO:0000256" key="4">
    <source>
        <dbReference type="ARBA" id="ARBA00022692"/>
    </source>
</evidence>
<dbReference type="InterPro" id="IPR005017">
    <property type="entry name" value="OMPP1/FadL/TodX"/>
</dbReference>
<comment type="subcellular location">
    <subcellularLocation>
        <location evidence="1">Cell outer membrane</location>
        <topology evidence="1">Multi-pass membrane protein</topology>
    </subcellularLocation>
</comment>
<dbReference type="GO" id="GO:0009279">
    <property type="term" value="C:cell outer membrane"/>
    <property type="evidence" value="ECO:0007669"/>
    <property type="project" value="UniProtKB-SubCell"/>
</dbReference>
<keyword evidence="7" id="KW-0998">Cell outer membrane</keyword>
<evidence type="ECO:0000256" key="8">
    <source>
        <dbReference type="SAM" id="SignalP"/>
    </source>
</evidence>
<keyword evidence="3" id="KW-1134">Transmembrane beta strand</keyword>
<accession>A0AAU0MX34</accession>
<dbReference type="AlphaFoldDB" id="A0AAU0MX34"/>
<evidence type="ECO:0000256" key="1">
    <source>
        <dbReference type="ARBA" id="ARBA00004571"/>
    </source>
</evidence>
<evidence type="ECO:0000256" key="2">
    <source>
        <dbReference type="ARBA" id="ARBA00008163"/>
    </source>
</evidence>
<keyword evidence="5 8" id="KW-0732">Signal</keyword>
<dbReference type="Pfam" id="PF03349">
    <property type="entry name" value="Toluene_X"/>
    <property type="match status" value="1"/>
</dbReference>
<reference evidence="9 10" key="1">
    <citation type="submission" date="2023-10" db="EMBL/GenBank/DDBJ databases">
        <title>Description of Microbulbifer bruguierae sp. nov., isolated from the sediments of mangrove plant Bruguiera sexangula and comparative genomic analyses of the genus Microbulbifer.</title>
        <authorList>
            <person name="Long M."/>
        </authorList>
    </citation>
    <scope>NUCLEOTIDE SEQUENCE [LARGE SCALE GENOMIC DNA]</scope>
    <source>
        <strain evidence="9 10">SPO729</strain>
    </source>
</reference>
<keyword evidence="4" id="KW-0812">Transmembrane</keyword>
<dbReference type="KEGG" id="mpaf:R5R33_15700"/>
<gene>
    <name evidence="9" type="ORF">R5R33_15700</name>
</gene>
<organism evidence="9 10">
    <name type="scientific">Microbulbifer pacificus</name>
    <dbReference type="NCBI Taxonomy" id="407164"/>
    <lineage>
        <taxon>Bacteria</taxon>
        <taxon>Pseudomonadati</taxon>
        <taxon>Pseudomonadota</taxon>
        <taxon>Gammaproteobacteria</taxon>
        <taxon>Cellvibrionales</taxon>
        <taxon>Microbulbiferaceae</taxon>
        <taxon>Microbulbifer</taxon>
    </lineage>
</organism>
<evidence type="ECO:0000256" key="3">
    <source>
        <dbReference type="ARBA" id="ARBA00022452"/>
    </source>
</evidence>
<evidence type="ECO:0000256" key="6">
    <source>
        <dbReference type="ARBA" id="ARBA00023136"/>
    </source>
</evidence>
<dbReference type="SUPFAM" id="SSF56935">
    <property type="entry name" value="Porins"/>
    <property type="match status" value="1"/>
</dbReference>
<dbReference type="EMBL" id="CP137555">
    <property type="protein sequence ID" value="WOX05170.1"/>
    <property type="molecule type" value="Genomic_DNA"/>
</dbReference>
<dbReference type="Gene3D" id="2.40.160.60">
    <property type="entry name" value="Outer membrane protein transport protein (OMPP1/FadL/TodX)"/>
    <property type="match status" value="1"/>
</dbReference>
<keyword evidence="6" id="KW-0472">Membrane</keyword>
<comment type="similarity">
    <text evidence="2">Belongs to the OmpP1/FadL family.</text>
</comment>
<evidence type="ECO:0000256" key="7">
    <source>
        <dbReference type="ARBA" id="ARBA00023237"/>
    </source>
</evidence>
<evidence type="ECO:0000313" key="9">
    <source>
        <dbReference type="EMBL" id="WOX05170.1"/>
    </source>
</evidence>
<dbReference type="GO" id="GO:0015483">
    <property type="term" value="F:long-chain fatty acid transporting porin activity"/>
    <property type="evidence" value="ECO:0007669"/>
    <property type="project" value="TreeGrafter"/>
</dbReference>
<proteinExistence type="inferred from homology"/>
<feature type="chain" id="PRO_5043860373" evidence="8">
    <location>
        <begin position="31"/>
        <end position="432"/>
    </location>
</feature>
<evidence type="ECO:0000256" key="5">
    <source>
        <dbReference type="ARBA" id="ARBA00022729"/>
    </source>
</evidence>
<dbReference type="PANTHER" id="PTHR35093:SF8">
    <property type="entry name" value="OUTER MEMBRANE PROTEIN NMB0088-RELATED"/>
    <property type="match status" value="1"/>
</dbReference>
<dbReference type="PANTHER" id="PTHR35093">
    <property type="entry name" value="OUTER MEMBRANE PROTEIN NMB0088-RELATED"/>
    <property type="match status" value="1"/>
</dbReference>
<dbReference type="RefSeq" id="WP_318953644.1">
    <property type="nucleotide sequence ID" value="NZ_CP137555.1"/>
</dbReference>
<protein>
    <submittedName>
        <fullName evidence="9">Outer membrane protein transport protein</fullName>
    </submittedName>
</protein>
<evidence type="ECO:0000313" key="10">
    <source>
        <dbReference type="Proteomes" id="UP001302477"/>
    </source>
</evidence>